<dbReference type="InterPro" id="IPR025452">
    <property type="entry name" value="DUF4218"/>
</dbReference>
<dbReference type="Pfam" id="PF13960">
    <property type="entry name" value="DUF4218"/>
    <property type="match status" value="1"/>
</dbReference>
<dbReference type="PANTHER" id="PTHR48258">
    <property type="entry name" value="DUF4218 DOMAIN-CONTAINING PROTEIN-RELATED"/>
    <property type="match status" value="1"/>
</dbReference>
<dbReference type="PANTHER" id="PTHR48258:SF3">
    <property type="entry name" value="FK506-BINDING PROTEIN 4-LIKE ISOFORM X1"/>
    <property type="match status" value="1"/>
</dbReference>
<reference evidence="2" key="2">
    <citation type="journal article" date="2024" name="Plant">
        <title>Genomic evolution and insights into agronomic trait innovations of Sesamum species.</title>
        <authorList>
            <person name="Miao H."/>
            <person name="Wang L."/>
            <person name="Qu L."/>
            <person name="Liu H."/>
            <person name="Sun Y."/>
            <person name="Le M."/>
            <person name="Wang Q."/>
            <person name="Wei S."/>
            <person name="Zheng Y."/>
            <person name="Lin W."/>
            <person name="Duan Y."/>
            <person name="Cao H."/>
            <person name="Xiong S."/>
            <person name="Wang X."/>
            <person name="Wei L."/>
            <person name="Li C."/>
            <person name="Ma Q."/>
            <person name="Ju M."/>
            <person name="Zhao R."/>
            <person name="Li G."/>
            <person name="Mu C."/>
            <person name="Tian Q."/>
            <person name="Mei H."/>
            <person name="Zhang T."/>
            <person name="Gao T."/>
            <person name="Zhang H."/>
        </authorList>
    </citation>
    <scope>NUCLEOTIDE SEQUENCE</scope>
    <source>
        <strain evidence="2">KEN1</strain>
    </source>
</reference>
<accession>A0AAW2VVC9</accession>
<feature type="domain" description="DUF4218" evidence="1">
    <location>
        <begin position="11"/>
        <end position="90"/>
    </location>
</feature>
<gene>
    <name evidence="2" type="ORF">Slati_2676300</name>
</gene>
<name>A0AAW2VVC9_9LAMI</name>
<reference evidence="2" key="1">
    <citation type="submission" date="2020-06" db="EMBL/GenBank/DDBJ databases">
        <authorList>
            <person name="Li T."/>
            <person name="Hu X."/>
            <person name="Zhang T."/>
            <person name="Song X."/>
            <person name="Zhang H."/>
            <person name="Dai N."/>
            <person name="Sheng W."/>
            <person name="Hou X."/>
            <person name="Wei L."/>
        </authorList>
    </citation>
    <scope>NUCLEOTIDE SEQUENCE</scope>
    <source>
        <strain evidence="2">KEN1</strain>
        <tissue evidence="2">Leaf</tissue>
    </source>
</reference>
<proteinExistence type="predicted"/>
<dbReference type="EMBL" id="JACGWN010000009">
    <property type="protein sequence ID" value="KAL0433420.1"/>
    <property type="molecule type" value="Genomic_DNA"/>
</dbReference>
<protein>
    <recommendedName>
        <fullName evidence="1">DUF4218 domain-containing protein</fullName>
    </recommendedName>
</protein>
<dbReference type="AlphaFoldDB" id="A0AAW2VVC9"/>
<evidence type="ECO:0000259" key="1">
    <source>
        <dbReference type="Pfam" id="PF13960"/>
    </source>
</evidence>
<comment type="caution">
    <text evidence="2">The sequence shown here is derived from an EMBL/GenBank/DDBJ whole genome shotgun (WGS) entry which is preliminary data.</text>
</comment>
<evidence type="ECO:0000313" key="2">
    <source>
        <dbReference type="EMBL" id="KAL0433420.1"/>
    </source>
</evidence>
<sequence length="145" mass="16716">MSWKIVLPSYFANLENIFPPVFFDSIEHLIVHLSYEARVGGPVQYRWMYPFERFLRELKKKVKNKAHVESSIVEAYIIEESACLCHSSLSRTCNPNEQCLVENDERTNNDHGIQVSIFNYPGRASGAPKKRWLTGPSDTSSRCTF</sequence>
<organism evidence="2">
    <name type="scientific">Sesamum latifolium</name>
    <dbReference type="NCBI Taxonomy" id="2727402"/>
    <lineage>
        <taxon>Eukaryota</taxon>
        <taxon>Viridiplantae</taxon>
        <taxon>Streptophyta</taxon>
        <taxon>Embryophyta</taxon>
        <taxon>Tracheophyta</taxon>
        <taxon>Spermatophyta</taxon>
        <taxon>Magnoliopsida</taxon>
        <taxon>eudicotyledons</taxon>
        <taxon>Gunneridae</taxon>
        <taxon>Pentapetalae</taxon>
        <taxon>asterids</taxon>
        <taxon>lamiids</taxon>
        <taxon>Lamiales</taxon>
        <taxon>Pedaliaceae</taxon>
        <taxon>Sesamum</taxon>
    </lineage>
</organism>